<evidence type="ECO:0000256" key="3">
    <source>
        <dbReference type="ARBA" id="ARBA00022670"/>
    </source>
</evidence>
<keyword evidence="4 10" id="KW-0812">Transmembrane</keyword>
<dbReference type="InterPro" id="IPR001478">
    <property type="entry name" value="PDZ"/>
</dbReference>
<dbReference type="CDD" id="cd06163">
    <property type="entry name" value="S2P-M50_PDZ_RseP-like"/>
    <property type="match status" value="1"/>
</dbReference>
<dbReference type="InterPro" id="IPR036034">
    <property type="entry name" value="PDZ_sf"/>
</dbReference>
<evidence type="ECO:0000256" key="7">
    <source>
        <dbReference type="ARBA" id="ARBA00022989"/>
    </source>
</evidence>
<dbReference type="PANTHER" id="PTHR42837">
    <property type="entry name" value="REGULATOR OF SIGMA-E PROTEASE RSEP"/>
    <property type="match status" value="1"/>
</dbReference>
<evidence type="ECO:0000256" key="9">
    <source>
        <dbReference type="ARBA" id="ARBA00023136"/>
    </source>
</evidence>
<dbReference type="GO" id="GO:0006508">
    <property type="term" value="P:proteolysis"/>
    <property type="evidence" value="ECO:0007669"/>
    <property type="project" value="UniProtKB-KW"/>
</dbReference>
<accession>A0A6J6PBM8</accession>
<dbReference type="SUPFAM" id="SSF50156">
    <property type="entry name" value="PDZ domain-like"/>
    <property type="match status" value="1"/>
</dbReference>
<dbReference type="GO" id="GO:0016020">
    <property type="term" value="C:membrane"/>
    <property type="evidence" value="ECO:0007669"/>
    <property type="project" value="UniProtKB-SubCell"/>
</dbReference>
<dbReference type="GO" id="GO:0004222">
    <property type="term" value="F:metalloendopeptidase activity"/>
    <property type="evidence" value="ECO:0007669"/>
    <property type="project" value="InterPro"/>
</dbReference>
<evidence type="ECO:0000256" key="2">
    <source>
        <dbReference type="ARBA" id="ARBA00004141"/>
    </source>
</evidence>
<comment type="subcellular location">
    <subcellularLocation>
        <location evidence="2">Membrane</location>
        <topology evidence="2">Multi-pass membrane protein</topology>
    </subcellularLocation>
</comment>
<keyword evidence="7 10" id="KW-1133">Transmembrane helix</keyword>
<evidence type="ECO:0000256" key="5">
    <source>
        <dbReference type="ARBA" id="ARBA00022801"/>
    </source>
</evidence>
<dbReference type="InterPro" id="IPR004387">
    <property type="entry name" value="Pept_M50_Zn"/>
</dbReference>
<evidence type="ECO:0000313" key="12">
    <source>
        <dbReference type="EMBL" id="CAB4695832.1"/>
    </source>
</evidence>
<keyword evidence="6" id="KW-0862">Zinc</keyword>
<protein>
    <submittedName>
        <fullName evidence="12">Unannotated protein</fullName>
    </submittedName>
</protein>
<evidence type="ECO:0000259" key="11">
    <source>
        <dbReference type="SMART" id="SM00228"/>
    </source>
</evidence>
<evidence type="ECO:0000256" key="6">
    <source>
        <dbReference type="ARBA" id="ARBA00022833"/>
    </source>
</evidence>
<dbReference type="Gene3D" id="2.30.42.10">
    <property type="match status" value="1"/>
</dbReference>
<name>A0A6J6PBM8_9ZZZZ</name>
<dbReference type="EMBL" id="CAEZXV010000016">
    <property type="protein sequence ID" value="CAB4695832.1"/>
    <property type="molecule type" value="Genomic_DNA"/>
</dbReference>
<organism evidence="12">
    <name type="scientific">freshwater metagenome</name>
    <dbReference type="NCBI Taxonomy" id="449393"/>
    <lineage>
        <taxon>unclassified sequences</taxon>
        <taxon>metagenomes</taxon>
        <taxon>ecological metagenomes</taxon>
    </lineage>
</organism>
<feature type="transmembrane region" description="Helical" evidence="10">
    <location>
        <begin position="374"/>
        <end position="395"/>
    </location>
</feature>
<dbReference type="CDD" id="cd23081">
    <property type="entry name" value="cpPDZ_EcRseP-like"/>
    <property type="match status" value="1"/>
</dbReference>
<dbReference type="AlphaFoldDB" id="A0A6J6PBM8"/>
<keyword evidence="5" id="KW-0378">Hydrolase</keyword>
<dbReference type="InterPro" id="IPR008915">
    <property type="entry name" value="Peptidase_M50"/>
</dbReference>
<keyword evidence="3" id="KW-0645">Protease</keyword>
<evidence type="ECO:0000256" key="10">
    <source>
        <dbReference type="SAM" id="Phobius"/>
    </source>
</evidence>
<evidence type="ECO:0000256" key="1">
    <source>
        <dbReference type="ARBA" id="ARBA00001947"/>
    </source>
</evidence>
<dbReference type="PANTHER" id="PTHR42837:SF2">
    <property type="entry name" value="MEMBRANE METALLOPROTEASE ARASP2, CHLOROPLASTIC-RELATED"/>
    <property type="match status" value="1"/>
</dbReference>
<feature type="transmembrane region" description="Helical" evidence="10">
    <location>
        <begin position="101"/>
        <end position="124"/>
    </location>
</feature>
<comment type="cofactor">
    <cofactor evidence="1">
        <name>Zn(2+)</name>
        <dbReference type="ChEBI" id="CHEBI:29105"/>
    </cofactor>
</comment>
<evidence type="ECO:0000256" key="4">
    <source>
        <dbReference type="ARBA" id="ARBA00022692"/>
    </source>
</evidence>
<evidence type="ECO:0000256" key="8">
    <source>
        <dbReference type="ARBA" id="ARBA00023049"/>
    </source>
</evidence>
<keyword evidence="8" id="KW-0482">Metalloprotease</keyword>
<dbReference type="Pfam" id="PF02163">
    <property type="entry name" value="Peptidase_M50"/>
    <property type="match status" value="1"/>
</dbReference>
<keyword evidence="9 10" id="KW-0472">Membrane</keyword>
<sequence>MNFSGLSLLGVLAFIVALLFSVMVHEAGHYLTAKKFQMRVTEFFLGFGKRIWSFKRGETEFGVKAIPAGGYCRISGMSVNEELPEADKHRAFYLASVPKRLVVLGAGSFLHFVLGFLILVILLAGVGVTTVTNTIGEVVPCVLNTSTGVSDTKCTATSTPSPAKAAGLAANDEIIAINGKSYENWFAYATKIRASANEAIKISVLRNGEKIEIPITPAARELDGKEIGYLGIMNKLGTHKDGSFKAIANSAKLTKDLLGNSVTSLFSLPTKIPALVRQTFGNEKRDAQGLVGVVGVARVSAQTASDPKLQSREKIASFLIIIASLNIFVGVFNLLPLLPLDGGHMAVAIVDGARRLNARRRKLSPPAAIDVEKLLPLTLAVFALLAVLSLLLLAADIFNPINLNQ</sequence>
<gene>
    <name evidence="12" type="ORF">UFOPK2598_00315</name>
</gene>
<reference evidence="12" key="1">
    <citation type="submission" date="2020-05" db="EMBL/GenBank/DDBJ databases">
        <authorList>
            <person name="Chiriac C."/>
            <person name="Salcher M."/>
            <person name="Ghai R."/>
            <person name="Kavagutti S V."/>
        </authorList>
    </citation>
    <scope>NUCLEOTIDE SEQUENCE</scope>
</reference>
<feature type="domain" description="PDZ" evidence="11">
    <location>
        <begin position="124"/>
        <end position="208"/>
    </location>
</feature>
<dbReference type="SMART" id="SM00228">
    <property type="entry name" value="PDZ"/>
    <property type="match status" value="1"/>
</dbReference>
<feature type="transmembrane region" description="Helical" evidence="10">
    <location>
        <begin position="315"/>
        <end position="335"/>
    </location>
</feature>
<proteinExistence type="predicted"/>